<evidence type="ECO:0008006" key="5">
    <source>
        <dbReference type="Google" id="ProtNLM"/>
    </source>
</evidence>
<evidence type="ECO:0000256" key="1">
    <source>
        <dbReference type="SAM" id="Coils"/>
    </source>
</evidence>
<proteinExistence type="predicted"/>
<dbReference type="AlphaFoldDB" id="A0A9P6VRT6"/>
<protein>
    <recommendedName>
        <fullName evidence="5">Myb-like domain-containing protein</fullName>
    </recommendedName>
</protein>
<gene>
    <name evidence="3" type="ORF">C6P46_002239</name>
</gene>
<accession>A0A9P6VRT6</accession>
<feature type="compositionally biased region" description="Basic residues" evidence="2">
    <location>
        <begin position="101"/>
        <end position="114"/>
    </location>
</feature>
<organism evidence="3 4">
    <name type="scientific">Rhodotorula mucilaginosa</name>
    <name type="common">Yeast</name>
    <name type="synonym">Rhodotorula rubra</name>
    <dbReference type="NCBI Taxonomy" id="5537"/>
    <lineage>
        <taxon>Eukaryota</taxon>
        <taxon>Fungi</taxon>
        <taxon>Dikarya</taxon>
        <taxon>Basidiomycota</taxon>
        <taxon>Pucciniomycotina</taxon>
        <taxon>Microbotryomycetes</taxon>
        <taxon>Sporidiobolales</taxon>
        <taxon>Sporidiobolaceae</taxon>
        <taxon>Rhodotorula</taxon>
    </lineage>
</organism>
<dbReference type="Proteomes" id="UP000777482">
    <property type="component" value="Unassembled WGS sequence"/>
</dbReference>
<evidence type="ECO:0000313" key="3">
    <source>
        <dbReference type="EMBL" id="KAG0653731.1"/>
    </source>
</evidence>
<feature type="compositionally biased region" description="Polar residues" evidence="2">
    <location>
        <begin position="1"/>
        <end position="11"/>
    </location>
</feature>
<feature type="region of interest" description="Disordered" evidence="2">
    <location>
        <begin position="1"/>
        <end position="34"/>
    </location>
</feature>
<reference evidence="3 4" key="1">
    <citation type="submission" date="2020-11" db="EMBL/GenBank/DDBJ databases">
        <title>Kefir isolates.</title>
        <authorList>
            <person name="Marcisauskas S."/>
            <person name="Kim Y."/>
            <person name="Blasche S."/>
        </authorList>
    </citation>
    <scope>NUCLEOTIDE SEQUENCE [LARGE SCALE GENOMIC DNA]</scope>
    <source>
        <strain evidence="3 4">KR</strain>
    </source>
</reference>
<keyword evidence="1" id="KW-0175">Coiled coil</keyword>
<keyword evidence="4" id="KW-1185">Reference proteome</keyword>
<evidence type="ECO:0000313" key="4">
    <source>
        <dbReference type="Proteomes" id="UP000777482"/>
    </source>
</evidence>
<evidence type="ECO:0000256" key="2">
    <source>
        <dbReference type="SAM" id="MobiDB-lite"/>
    </source>
</evidence>
<dbReference type="EMBL" id="PUHQ01000179">
    <property type="protein sequence ID" value="KAG0653731.1"/>
    <property type="molecule type" value="Genomic_DNA"/>
</dbReference>
<sequence length="209" mass="23561">MSNISTAGSDSEVNDSDVEIVSQSKPRSVSGARWTEAEEKALVGLAKNRDLDWQERAEGLGKLGYGLRTARALQDRFRLIQARESDDEDQDGEGQNARNRAVQKHKGRRGRKSRPFTASEDGALLAIFNSVAEHAAAHRYAKQCMDWPQIKDTLDEVAESEGEGEAHSKAQLQARLGQLKKEKKRFKERIELWKERGESQEQMREKLGL</sequence>
<comment type="caution">
    <text evidence="3">The sequence shown here is derived from an EMBL/GenBank/DDBJ whole genome shotgun (WGS) entry which is preliminary data.</text>
</comment>
<name>A0A9P6VRT6_RHOMI</name>
<feature type="region of interest" description="Disordered" evidence="2">
    <location>
        <begin position="83"/>
        <end position="116"/>
    </location>
</feature>
<feature type="coiled-coil region" evidence="1">
    <location>
        <begin position="169"/>
        <end position="196"/>
    </location>
</feature>